<dbReference type="Pfam" id="PF00561">
    <property type="entry name" value="Abhydrolase_1"/>
    <property type="match status" value="1"/>
</dbReference>
<accession>A0A418X1T8</accession>
<keyword evidence="1" id="KW-0812">Transmembrane</keyword>
<sequence length="319" mass="34708">MIALLAKILLALQFAVACGIGFALMRTGRIDHAFVAVLLGGAIVLLLRLLITANNFFLSWRFRSEMPAAYRLDWRQRCILFFGEFAATMTTSSWLMPFRAFSSRAASHPVTLPLLLVHGYGCNSGYWHPLSKLLLRVGISHRAIDMEPVTGGIDDYVSAIHQAVEILRRESGCSKVIIIAHSMGGLAARAYLRRHGAHHIARIITLGTPHRGTGVAQFGVGLNCKQMHWTSGEDEGVCSEWLCELAASETAASNALFVSIYSHHDNIIAPQTSSYLPGAINIALGGIGHVALGLHPRVQTLIVEEVRKASRVQPAVSVL</sequence>
<dbReference type="OrthoDB" id="275181at2"/>
<dbReference type="AlphaFoldDB" id="A0A418X1T8"/>
<dbReference type="InterPro" id="IPR029058">
    <property type="entry name" value="AB_hydrolase_fold"/>
</dbReference>
<name>A0A418X1T8_9BURK</name>
<dbReference type="Proteomes" id="UP000285190">
    <property type="component" value="Unassembled WGS sequence"/>
</dbReference>
<feature type="transmembrane region" description="Helical" evidence="1">
    <location>
        <begin position="78"/>
        <end position="96"/>
    </location>
</feature>
<proteinExistence type="predicted"/>
<dbReference type="PANTHER" id="PTHR47909:SF2">
    <property type="entry name" value="GPI INOSITOL-DEACYLASE"/>
    <property type="match status" value="1"/>
</dbReference>
<protein>
    <submittedName>
        <fullName evidence="3">Alpha/beta fold hydrolase</fullName>
    </submittedName>
</protein>
<dbReference type="PANTHER" id="PTHR47909">
    <property type="entry name" value="ALPHA/BETA-HYDROLASES SUPERFAMILY PROTEIN"/>
    <property type="match status" value="1"/>
</dbReference>
<reference evidence="3 4" key="1">
    <citation type="submission" date="2018-09" db="EMBL/GenBank/DDBJ databases">
        <authorList>
            <person name="Zhu H."/>
        </authorList>
    </citation>
    <scope>NUCLEOTIDE SEQUENCE [LARGE SCALE GENOMIC DNA]</scope>
    <source>
        <strain evidence="3 4">K2R10-39</strain>
    </source>
</reference>
<evidence type="ECO:0000313" key="4">
    <source>
        <dbReference type="Proteomes" id="UP000285190"/>
    </source>
</evidence>
<evidence type="ECO:0000259" key="2">
    <source>
        <dbReference type="Pfam" id="PF00561"/>
    </source>
</evidence>
<evidence type="ECO:0000313" key="3">
    <source>
        <dbReference type="EMBL" id="RJG06391.1"/>
    </source>
</evidence>
<dbReference type="RefSeq" id="WP_119738925.1">
    <property type="nucleotide sequence ID" value="NZ_QYUN01000002.1"/>
</dbReference>
<evidence type="ECO:0000256" key="1">
    <source>
        <dbReference type="SAM" id="Phobius"/>
    </source>
</evidence>
<gene>
    <name evidence="3" type="ORF">D3870_10525</name>
</gene>
<organism evidence="3 4">
    <name type="scientific">Noviherbaspirillum cavernae</name>
    <dbReference type="NCBI Taxonomy" id="2320862"/>
    <lineage>
        <taxon>Bacteria</taxon>
        <taxon>Pseudomonadati</taxon>
        <taxon>Pseudomonadota</taxon>
        <taxon>Betaproteobacteria</taxon>
        <taxon>Burkholderiales</taxon>
        <taxon>Oxalobacteraceae</taxon>
        <taxon>Noviherbaspirillum</taxon>
    </lineage>
</organism>
<feature type="transmembrane region" description="Helical" evidence="1">
    <location>
        <begin position="33"/>
        <end position="57"/>
    </location>
</feature>
<dbReference type="Gene3D" id="3.40.50.1820">
    <property type="entry name" value="alpha/beta hydrolase"/>
    <property type="match status" value="1"/>
</dbReference>
<dbReference type="GO" id="GO:0016787">
    <property type="term" value="F:hydrolase activity"/>
    <property type="evidence" value="ECO:0007669"/>
    <property type="project" value="UniProtKB-KW"/>
</dbReference>
<keyword evidence="4" id="KW-1185">Reference proteome</keyword>
<keyword evidence="1" id="KW-1133">Transmembrane helix</keyword>
<keyword evidence="3" id="KW-0378">Hydrolase</keyword>
<keyword evidence="1" id="KW-0472">Membrane</keyword>
<dbReference type="SUPFAM" id="SSF53474">
    <property type="entry name" value="alpha/beta-Hydrolases"/>
    <property type="match status" value="1"/>
</dbReference>
<comment type="caution">
    <text evidence="3">The sequence shown here is derived from an EMBL/GenBank/DDBJ whole genome shotgun (WGS) entry which is preliminary data.</text>
</comment>
<dbReference type="InterPro" id="IPR000073">
    <property type="entry name" value="AB_hydrolase_1"/>
</dbReference>
<feature type="domain" description="AB hydrolase-1" evidence="2">
    <location>
        <begin position="113"/>
        <end position="210"/>
    </location>
</feature>
<dbReference type="EMBL" id="QYUN01000002">
    <property type="protein sequence ID" value="RJG06391.1"/>
    <property type="molecule type" value="Genomic_DNA"/>
</dbReference>
<dbReference type="PROSITE" id="PS51257">
    <property type="entry name" value="PROKAR_LIPOPROTEIN"/>
    <property type="match status" value="1"/>
</dbReference>